<comment type="subcellular location">
    <subcellularLocation>
        <location evidence="1 8">Cell membrane</location>
        <topology evidence="1 8">Multi-pass membrane protein</topology>
    </subcellularLocation>
</comment>
<keyword evidence="3 8" id="KW-0813">Transport</keyword>
<keyword evidence="6 8" id="KW-1133">Transmembrane helix</keyword>
<dbReference type="GO" id="GO:0055085">
    <property type="term" value="P:transmembrane transport"/>
    <property type="evidence" value="ECO:0007669"/>
    <property type="project" value="InterPro"/>
</dbReference>
<keyword evidence="11" id="KW-1185">Reference proteome</keyword>
<keyword evidence="4 8" id="KW-0812">Transmembrane</keyword>
<dbReference type="InterPro" id="IPR051204">
    <property type="entry name" value="ABC_transp_perm/SBD"/>
</dbReference>
<evidence type="ECO:0000256" key="6">
    <source>
        <dbReference type="ARBA" id="ARBA00022989"/>
    </source>
</evidence>
<keyword evidence="7 8" id="KW-0472">Membrane</keyword>
<feature type="transmembrane region" description="Helical" evidence="8">
    <location>
        <begin position="82"/>
        <end position="102"/>
    </location>
</feature>
<dbReference type="CDD" id="cd06261">
    <property type="entry name" value="TM_PBP2"/>
    <property type="match status" value="1"/>
</dbReference>
<dbReference type="EMBL" id="QTKX01000003">
    <property type="protein sequence ID" value="MBS8266352.1"/>
    <property type="molecule type" value="Genomic_DNA"/>
</dbReference>
<evidence type="ECO:0000313" key="11">
    <source>
        <dbReference type="Proteomes" id="UP000761411"/>
    </source>
</evidence>
<evidence type="ECO:0000256" key="4">
    <source>
        <dbReference type="ARBA" id="ARBA00022692"/>
    </source>
</evidence>
<protein>
    <submittedName>
        <fullName evidence="10">ABC transporter permease</fullName>
    </submittedName>
</protein>
<feature type="transmembrane region" description="Helical" evidence="8">
    <location>
        <begin position="108"/>
        <end position="126"/>
    </location>
</feature>
<sequence>MNNKRFVAFVIKLILFTLVGSFFAWSFKSGYYQLIIDDSEGFLFLLKQHINMVLLSSLLAILLAIPMGILVTRPKFQRLQWLFMNTANLGQTIPSLAILALAMTWMGIGFKPAVFALFLYSLLPILRNTVAGIKSIDPDLLDAAKGIGYTPAQILLKIELPNAAYPIMAGIRTAVVINIGTAALAYLVGGGGLGDWIFTGIMMRDNSYLLSGAIPVTLLALLADQLVRLIEKLVISKGLRQTVTISD</sequence>
<keyword evidence="5" id="KW-0029">Amino-acid transport</keyword>
<feature type="transmembrane region" description="Helical" evidence="8">
    <location>
        <begin position="163"/>
        <end position="188"/>
    </location>
</feature>
<dbReference type="PANTHER" id="PTHR30177">
    <property type="entry name" value="GLYCINE BETAINE/L-PROLINE TRANSPORT SYSTEM PERMEASE PROTEIN PROW"/>
    <property type="match status" value="1"/>
</dbReference>
<dbReference type="GO" id="GO:0005886">
    <property type="term" value="C:plasma membrane"/>
    <property type="evidence" value="ECO:0007669"/>
    <property type="project" value="UniProtKB-SubCell"/>
</dbReference>
<evidence type="ECO:0000256" key="7">
    <source>
        <dbReference type="ARBA" id="ARBA00023136"/>
    </source>
</evidence>
<evidence type="ECO:0000256" key="5">
    <source>
        <dbReference type="ARBA" id="ARBA00022970"/>
    </source>
</evidence>
<evidence type="ECO:0000256" key="2">
    <source>
        <dbReference type="ARBA" id="ARBA00007069"/>
    </source>
</evidence>
<comment type="similarity">
    <text evidence="2">Belongs to the binding-protein-dependent transport system permease family. CysTW subfamily.</text>
</comment>
<dbReference type="InterPro" id="IPR000515">
    <property type="entry name" value="MetI-like"/>
</dbReference>
<dbReference type="GO" id="GO:0031460">
    <property type="term" value="P:glycine betaine transport"/>
    <property type="evidence" value="ECO:0007669"/>
    <property type="project" value="TreeGrafter"/>
</dbReference>
<name>A0A944CP51_9BACI</name>
<evidence type="ECO:0000256" key="1">
    <source>
        <dbReference type="ARBA" id="ARBA00004651"/>
    </source>
</evidence>
<organism evidence="10 11">
    <name type="scientific">Mesobacillus boroniphilus</name>
    <dbReference type="NCBI Taxonomy" id="308892"/>
    <lineage>
        <taxon>Bacteria</taxon>
        <taxon>Bacillati</taxon>
        <taxon>Bacillota</taxon>
        <taxon>Bacilli</taxon>
        <taxon>Bacillales</taxon>
        <taxon>Bacillaceae</taxon>
        <taxon>Mesobacillus</taxon>
    </lineage>
</organism>
<dbReference type="GO" id="GO:0006865">
    <property type="term" value="P:amino acid transport"/>
    <property type="evidence" value="ECO:0007669"/>
    <property type="project" value="UniProtKB-KW"/>
</dbReference>
<feature type="domain" description="ABC transmembrane type-1" evidence="9">
    <location>
        <begin position="46"/>
        <end position="227"/>
    </location>
</feature>
<dbReference type="InterPro" id="IPR035906">
    <property type="entry name" value="MetI-like_sf"/>
</dbReference>
<dbReference type="RefSeq" id="WP_213371595.1">
    <property type="nucleotide sequence ID" value="NZ_QTKX01000003.1"/>
</dbReference>
<reference evidence="10 11" key="1">
    <citation type="journal article" date="2021" name="Microorganisms">
        <title>Bacterial Dimethylsulfoniopropionate Biosynthesis in the East China Sea.</title>
        <authorList>
            <person name="Liu J."/>
            <person name="Zhang Y."/>
            <person name="Liu J."/>
            <person name="Zhong H."/>
            <person name="Williams B.T."/>
            <person name="Zheng Y."/>
            <person name="Curson A.R.J."/>
            <person name="Sun C."/>
            <person name="Sun H."/>
            <person name="Song D."/>
            <person name="Wagner Mackenzie B."/>
            <person name="Bermejo Martinez A."/>
            <person name="Todd J.D."/>
            <person name="Zhang X.H."/>
        </authorList>
    </citation>
    <scope>NUCLEOTIDE SEQUENCE [LARGE SCALE GENOMIC DNA]</scope>
    <source>
        <strain evidence="10 11">ESS08</strain>
    </source>
</reference>
<dbReference type="AlphaFoldDB" id="A0A944CP51"/>
<feature type="transmembrane region" description="Helical" evidence="8">
    <location>
        <begin position="50"/>
        <end position="70"/>
    </location>
</feature>
<feature type="transmembrane region" description="Helical" evidence="8">
    <location>
        <begin position="208"/>
        <end position="227"/>
    </location>
</feature>
<evidence type="ECO:0000256" key="8">
    <source>
        <dbReference type="RuleBase" id="RU363032"/>
    </source>
</evidence>
<dbReference type="PROSITE" id="PS50928">
    <property type="entry name" value="ABC_TM1"/>
    <property type="match status" value="1"/>
</dbReference>
<evidence type="ECO:0000256" key="3">
    <source>
        <dbReference type="ARBA" id="ARBA00022448"/>
    </source>
</evidence>
<comment type="caution">
    <text evidence="10">The sequence shown here is derived from an EMBL/GenBank/DDBJ whole genome shotgun (WGS) entry which is preliminary data.</text>
</comment>
<evidence type="ECO:0000313" key="10">
    <source>
        <dbReference type="EMBL" id="MBS8266352.1"/>
    </source>
</evidence>
<gene>
    <name evidence="10" type="ORF">DYI25_18170</name>
</gene>
<dbReference type="Proteomes" id="UP000761411">
    <property type="component" value="Unassembled WGS sequence"/>
</dbReference>
<dbReference type="PANTHER" id="PTHR30177:SF4">
    <property type="entry name" value="OSMOPROTECTANT IMPORT PERMEASE PROTEIN OSMW"/>
    <property type="match status" value="1"/>
</dbReference>
<evidence type="ECO:0000259" key="9">
    <source>
        <dbReference type="PROSITE" id="PS50928"/>
    </source>
</evidence>
<dbReference type="Pfam" id="PF00528">
    <property type="entry name" value="BPD_transp_1"/>
    <property type="match status" value="1"/>
</dbReference>
<dbReference type="SUPFAM" id="SSF161098">
    <property type="entry name" value="MetI-like"/>
    <property type="match status" value="1"/>
</dbReference>
<proteinExistence type="inferred from homology"/>
<dbReference type="Gene3D" id="1.10.3720.10">
    <property type="entry name" value="MetI-like"/>
    <property type="match status" value="1"/>
</dbReference>
<accession>A0A944CP51</accession>
<dbReference type="FunFam" id="1.10.3720.10:FF:000001">
    <property type="entry name" value="Glycine betaine ABC transporter, permease"/>
    <property type="match status" value="1"/>
</dbReference>